<dbReference type="EMBL" id="WSZM01000261">
    <property type="protein sequence ID" value="KAF4036804.1"/>
    <property type="molecule type" value="Genomic_DNA"/>
</dbReference>
<feature type="compositionally biased region" description="Basic and acidic residues" evidence="1">
    <location>
        <begin position="362"/>
        <end position="378"/>
    </location>
</feature>
<reference evidence="2" key="1">
    <citation type="submission" date="2020-04" db="EMBL/GenBank/DDBJ databases">
        <title>Hybrid Assembly of Korean Phytophthora infestans isolates.</title>
        <authorList>
            <person name="Prokchorchik M."/>
            <person name="Lee Y."/>
            <person name="Seo J."/>
            <person name="Cho J.-H."/>
            <person name="Park Y.-E."/>
            <person name="Jang D.-C."/>
            <person name="Im J.-S."/>
            <person name="Choi J.-G."/>
            <person name="Park H.-J."/>
            <person name="Lee G.-B."/>
            <person name="Lee Y.-G."/>
            <person name="Hong S.-Y."/>
            <person name="Cho K."/>
            <person name="Sohn K.H."/>
        </authorList>
    </citation>
    <scope>NUCLEOTIDE SEQUENCE</scope>
    <source>
        <strain evidence="2">KR_1_A1</strain>
        <strain evidence="3">KR_2_A2</strain>
    </source>
</reference>
<accession>A0A833SQS8</accession>
<evidence type="ECO:0000313" key="3">
    <source>
        <dbReference type="EMBL" id="KAF4135470.1"/>
    </source>
</evidence>
<gene>
    <name evidence="2" type="ORF">GN244_ATG11141</name>
    <name evidence="3" type="ORF">GN958_ATG15352</name>
</gene>
<evidence type="ECO:0000313" key="2">
    <source>
        <dbReference type="EMBL" id="KAF4036804.1"/>
    </source>
</evidence>
<feature type="compositionally biased region" description="Basic and acidic residues" evidence="1">
    <location>
        <begin position="77"/>
        <end position="96"/>
    </location>
</feature>
<evidence type="ECO:0000313" key="4">
    <source>
        <dbReference type="Proteomes" id="UP000602510"/>
    </source>
</evidence>
<organism evidence="2 4">
    <name type="scientific">Phytophthora infestans</name>
    <name type="common">Potato late blight agent</name>
    <name type="synonym">Botrytis infestans</name>
    <dbReference type="NCBI Taxonomy" id="4787"/>
    <lineage>
        <taxon>Eukaryota</taxon>
        <taxon>Sar</taxon>
        <taxon>Stramenopiles</taxon>
        <taxon>Oomycota</taxon>
        <taxon>Peronosporomycetes</taxon>
        <taxon>Peronosporales</taxon>
        <taxon>Peronosporaceae</taxon>
        <taxon>Phytophthora</taxon>
    </lineage>
</organism>
<dbReference type="PANTHER" id="PTHR34348:SF1">
    <property type="entry name" value="SURFEIT LOCUS PROTEIN 2"/>
    <property type="match status" value="1"/>
</dbReference>
<dbReference type="Pfam" id="PF05477">
    <property type="entry name" value="SURF2"/>
    <property type="match status" value="1"/>
</dbReference>
<protein>
    <submittedName>
        <fullName evidence="2">Surfeit locus protein 2 (SURF2)</fullName>
    </submittedName>
</protein>
<feature type="compositionally biased region" description="Polar residues" evidence="1">
    <location>
        <begin position="139"/>
        <end position="156"/>
    </location>
</feature>
<comment type="caution">
    <text evidence="2">The sequence shown here is derived from an EMBL/GenBank/DDBJ whole genome shotgun (WGS) entry which is preliminary data.</text>
</comment>
<evidence type="ECO:0000256" key="1">
    <source>
        <dbReference type="SAM" id="MobiDB-lite"/>
    </source>
</evidence>
<dbReference type="EMBL" id="JAACNO010002154">
    <property type="protein sequence ID" value="KAF4135470.1"/>
    <property type="molecule type" value="Genomic_DNA"/>
</dbReference>
<dbReference type="Proteomes" id="UP000602510">
    <property type="component" value="Unassembled WGS sequence"/>
</dbReference>
<feature type="compositionally biased region" description="Polar residues" evidence="1">
    <location>
        <begin position="168"/>
        <end position="185"/>
    </location>
</feature>
<feature type="compositionally biased region" description="Basic and acidic residues" evidence="1">
    <location>
        <begin position="106"/>
        <end position="122"/>
    </location>
</feature>
<feature type="region of interest" description="Disordered" evidence="1">
    <location>
        <begin position="69"/>
        <end position="206"/>
    </location>
</feature>
<name>A0A833SQS8_PHYIN</name>
<proteinExistence type="predicted"/>
<sequence>MSEALKALESASRRELQALAKELQLCRGNAKSDVIVSNAAEFLDKHPKDGEQMVLAALGSSRNVTPVASPVAKKITPKKDTSKKQEKAVADVDVNIKETQINKQQPRNEPRKVGMKNHEKKTPTKKVTLAVTTKATPTIASQAKSSRVKASSSTKKSPTRESHPAPTIASQAKSSRVKASSSTKKSPTRESHPASAENNVIAAKEGGPVIDKKPALASRKAELKARKTVEALVKSAKDLTFVGDSRVRCSTTGHEMKADVDVITTYIYGKRYLKARNLKLSFAKYVPMFVDHPDESKPGMLWCNVTELAIARDEKSVKKHISAPKYQKQLPIWKAEEAAKKEAEEEEAQRRAARIEAAKKRRLEAAKVDGDNAAEKERPAKRKRTAPPSDHK</sequence>
<feature type="compositionally biased region" description="Low complexity" evidence="1">
    <location>
        <begin position="125"/>
        <end position="138"/>
    </location>
</feature>
<feature type="region of interest" description="Disordered" evidence="1">
    <location>
        <begin position="362"/>
        <end position="392"/>
    </location>
</feature>
<keyword evidence="4" id="KW-1185">Reference proteome</keyword>
<dbReference type="PANTHER" id="PTHR34348">
    <property type="entry name" value="SURFEIT LOCUS PROTEIN 2"/>
    <property type="match status" value="1"/>
</dbReference>
<dbReference type="InterPro" id="IPR008833">
    <property type="entry name" value="Surf2"/>
</dbReference>
<dbReference type="Proteomes" id="UP000704712">
    <property type="component" value="Unassembled WGS sequence"/>
</dbReference>
<dbReference type="AlphaFoldDB" id="A0A833SQS8"/>